<dbReference type="InterPro" id="IPR021878">
    <property type="entry name" value="TgpA_N"/>
</dbReference>
<feature type="transmembrane region" description="Helical" evidence="1">
    <location>
        <begin position="16"/>
        <end position="46"/>
    </location>
</feature>
<proteinExistence type="predicted"/>
<dbReference type="RefSeq" id="WP_089368273.1">
    <property type="nucleotide sequence ID" value="NZ_BJXZ01000046.1"/>
</dbReference>
<dbReference type="InterPro" id="IPR002931">
    <property type="entry name" value="Transglutaminase-like"/>
</dbReference>
<evidence type="ECO:0000256" key="1">
    <source>
        <dbReference type="SAM" id="Phobius"/>
    </source>
</evidence>
<evidence type="ECO:0000259" key="2">
    <source>
        <dbReference type="SMART" id="SM00460"/>
    </source>
</evidence>
<feature type="domain" description="Transglutaminase-like" evidence="2">
    <location>
        <begin position="396"/>
        <end position="467"/>
    </location>
</feature>
<feature type="transmembrane region" description="Helical" evidence="1">
    <location>
        <begin position="58"/>
        <end position="75"/>
    </location>
</feature>
<keyword evidence="1" id="KW-1133">Transmembrane helix</keyword>
<name>A0AAC9XXX9_9GAMM</name>
<dbReference type="InterPro" id="IPR038765">
    <property type="entry name" value="Papain-like_cys_pep_sf"/>
</dbReference>
<dbReference type="SMART" id="SM00460">
    <property type="entry name" value="TGc"/>
    <property type="match status" value="1"/>
</dbReference>
<dbReference type="KEGG" id="png:PNIG_a1993"/>
<dbReference type="GeneID" id="300941713"/>
<organism evidence="3 4">
    <name type="scientific">Pseudoalteromonas nigrifaciens</name>
    <dbReference type="NCBI Taxonomy" id="28109"/>
    <lineage>
        <taxon>Bacteria</taxon>
        <taxon>Pseudomonadati</taxon>
        <taxon>Pseudomonadota</taxon>
        <taxon>Gammaproteobacteria</taxon>
        <taxon>Alteromonadales</taxon>
        <taxon>Pseudoalteromonadaceae</taxon>
        <taxon>Pseudoalteromonas</taxon>
    </lineage>
</organism>
<dbReference type="SUPFAM" id="SSF54001">
    <property type="entry name" value="Cysteine proteinases"/>
    <property type="match status" value="1"/>
</dbReference>
<feature type="transmembrane region" description="Helical" evidence="1">
    <location>
        <begin position="128"/>
        <end position="146"/>
    </location>
</feature>
<evidence type="ECO:0000313" key="3">
    <source>
        <dbReference type="EMBL" id="ASM54063.1"/>
    </source>
</evidence>
<dbReference type="Pfam" id="PF01841">
    <property type="entry name" value="Transglut_core"/>
    <property type="match status" value="1"/>
</dbReference>
<dbReference type="PANTHER" id="PTHR42736">
    <property type="entry name" value="PROTEIN-GLUTAMINE GAMMA-GLUTAMYLTRANSFERASE"/>
    <property type="match status" value="1"/>
</dbReference>
<protein>
    <recommendedName>
        <fullName evidence="2">Transglutaminase-like domain-containing protein</fullName>
    </recommendedName>
</protein>
<keyword evidence="1" id="KW-0812">Transmembrane</keyword>
<keyword evidence="1" id="KW-0472">Membrane</keyword>
<dbReference type="Pfam" id="PF11992">
    <property type="entry name" value="TgpA_N"/>
    <property type="match status" value="1"/>
</dbReference>
<dbReference type="AlphaFoldDB" id="A0AAC9XXX9"/>
<accession>A0AAC9XXX9</accession>
<dbReference type="InterPro" id="IPR052901">
    <property type="entry name" value="Bact_TGase-like"/>
</dbReference>
<gene>
    <name evidence="3" type="ORF">PNIG_a1993</name>
</gene>
<dbReference type="Proteomes" id="UP000198329">
    <property type="component" value="Chromosome I"/>
</dbReference>
<dbReference type="EMBL" id="CP011036">
    <property type="protein sequence ID" value="ASM54063.1"/>
    <property type="molecule type" value="Genomic_DNA"/>
</dbReference>
<evidence type="ECO:0000313" key="4">
    <source>
        <dbReference type="Proteomes" id="UP000198329"/>
    </source>
</evidence>
<feature type="transmembrane region" description="Helical" evidence="1">
    <location>
        <begin position="104"/>
        <end position="122"/>
    </location>
</feature>
<feature type="transmembrane region" description="Helical" evidence="1">
    <location>
        <begin position="545"/>
        <end position="568"/>
    </location>
</feature>
<sequence length="660" mass="74865">MTAIKNIKVINYSLCFIYSCLVVFFIAHLPIVFISVLALLCAWNFYVTISNKTKPNAWLANALAALALGLMLFSVGFSDTVILFVAMLLLSSLFKLLQAKTKKHYHVITTLTFFSLSAVYLFNQSILTTLVVSSLYILNFAVLGLLESKHNLKVASKQSGKLLLLALPLAVFLLIFLPKMPAFWQLPGPKLAKTGLSEQIDPFDIAKLSNSDELVFRAKFNDLAPKAPLYWRVLVHDEFNGNAWLTSNLLKHNSVTQTKTQQVSSLTKYDYSIIAEPSSQKWLYGLIFATSNNDNVESDSLGLLRKKNYQAKSVQYTASSSALTNAPLLQWQTKHYKHLVNNDNNKASALAYNLKQNLTSDRDFYNALLQYFIDKKFSYTLNPTPMSGNNTIDQFMFEQQRGFCGHYASAAAYIFRSAGIPARVVSGYLGGELNTDNNTLSVRQYDAHAWVEVYLDNEGWQIFDATAVVAPDRLTGSLSQNNELNNEFKSNLDFGLVSLSNFAAINWLRLELENLDYKWSSWVLGFDDEKQNDFLKSIFGSKNIWLVPLAVIVILGLTFVSYFVYLNWPKPATKLAPMVKEFEQLINWAKKRKLKIADHLTPTQQLQHLASQAPHVEQQLLEFSQLFNQVRYAKKPFNKERKTQAKYLIKLIKSTKQRNL</sequence>
<feature type="transmembrane region" description="Helical" evidence="1">
    <location>
        <begin position="162"/>
        <end position="184"/>
    </location>
</feature>
<dbReference type="PROSITE" id="PS51257">
    <property type="entry name" value="PROKAR_LIPOPROTEIN"/>
    <property type="match status" value="1"/>
</dbReference>
<keyword evidence="4" id="KW-1185">Reference proteome</keyword>
<dbReference type="PANTHER" id="PTHR42736:SF1">
    <property type="entry name" value="PROTEIN-GLUTAMINE GAMMA-GLUTAMYLTRANSFERASE"/>
    <property type="match status" value="1"/>
</dbReference>
<reference evidence="3 4" key="1">
    <citation type="submission" date="2015-03" db="EMBL/GenBank/DDBJ databases">
        <authorList>
            <person name="Xie B.-B."/>
            <person name="Rong J.-C."/>
            <person name="Qin Q.-L."/>
            <person name="Zhang Y.-Z."/>
        </authorList>
    </citation>
    <scope>NUCLEOTIDE SEQUENCE [LARGE SCALE GENOMIC DNA]</scope>
    <source>
        <strain evidence="3 4">KMM 661</strain>
    </source>
</reference>
<dbReference type="Gene3D" id="3.10.620.30">
    <property type="match status" value="1"/>
</dbReference>